<dbReference type="Pfam" id="PF07561">
    <property type="entry name" value="DUF1540"/>
    <property type="match status" value="2"/>
</dbReference>
<dbReference type="InterPro" id="IPR011437">
    <property type="entry name" value="DUF1540"/>
</dbReference>
<dbReference type="AlphaFoldDB" id="A0A9Q9CQX4"/>
<evidence type="ECO:0000313" key="2">
    <source>
        <dbReference type="EMBL" id="UUF06910.1"/>
    </source>
</evidence>
<evidence type="ECO:0000313" key="4">
    <source>
        <dbReference type="Proteomes" id="UP001058016"/>
    </source>
</evidence>
<dbReference type="RefSeq" id="WP_055245049.1">
    <property type="nucleotide sequence ID" value="NZ_CP071249.1"/>
</dbReference>
<gene>
    <name evidence="2" type="ORF">J0J69_04870</name>
    <name evidence="3" type="ORF">J0J70_11070</name>
</gene>
<name>A0A9Q9CQX4_9FIRM</name>
<accession>A0A9Q9CQX4</accession>
<feature type="domain" description="DUF1540" evidence="1">
    <location>
        <begin position="69"/>
        <end position="101"/>
    </location>
</feature>
<reference evidence="3 4" key="1">
    <citation type="submission" date="2021-03" db="EMBL/GenBank/DDBJ databases">
        <title>Comparative Genomics and Metabolomics in the genus Turicibacter.</title>
        <authorList>
            <person name="Maki J."/>
            <person name="Looft T."/>
        </authorList>
    </citation>
    <scope>NUCLEOTIDE SEQUENCE</scope>
    <source>
        <strain evidence="3">ISU324</strain>
        <strain evidence="2 4">MMM721</strain>
    </source>
</reference>
<dbReference type="Proteomes" id="UP001058072">
    <property type="component" value="Chromosome"/>
</dbReference>
<dbReference type="Proteomes" id="UP001058016">
    <property type="component" value="Chromosome"/>
</dbReference>
<dbReference type="EMBL" id="CP071249">
    <property type="protein sequence ID" value="UUF06910.1"/>
    <property type="molecule type" value="Genomic_DNA"/>
</dbReference>
<keyword evidence="4" id="KW-1185">Reference proteome</keyword>
<feature type="domain" description="DUF1540" evidence="1">
    <location>
        <begin position="3"/>
        <end position="42"/>
    </location>
</feature>
<protein>
    <submittedName>
        <fullName evidence="3">DUF1540 domain-containing protein</fullName>
    </submittedName>
</protein>
<sequence>MSIKCGAHNCVHNDNNGNCYAGVVNVRGTHALTTDETLCKSFADQDLKADAEFATEFNAAPKKAGVNNIKCSACHCKHNDHQKCYAEDVQINHVTASCETFEQH</sequence>
<proteinExistence type="predicted"/>
<evidence type="ECO:0000313" key="3">
    <source>
        <dbReference type="EMBL" id="UUF08138.1"/>
    </source>
</evidence>
<evidence type="ECO:0000259" key="1">
    <source>
        <dbReference type="Pfam" id="PF07561"/>
    </source>
</evidence>
<dbReference type="EMBL" id="CP071250">
    <property type="protein sequence ID" value="UUF08138.1"/>
    <property type="molecule type" value="Genomic_DNA"/>
</dbReference>
<organism evidence="3 5">
    <name type="scientific">Turicibacter bilis</name>
    <dbReference type="NCBI Taxonomy" id="2735723"/>
    <lineage>
        <taxon>Bacteria</taxon>
        <taxon>Bacillati</taxon>
        <taxon>Bacillota</taxon>
        <taxon>Erysipelotrichia</taxon>
        <taxon>Erysipelotrichales</taxon>
        <taxon>Turicibacteraceae</taxon>
        <taxon>Turicibacter</taxon>
    </lineage>
</organism>
<evidence type="ECO:0000313" key="5">
    <source>
        <dbReference type="Proteomes" id="UP001058072"/>
    </source>
</evidence>